<organism evidence="1 2">
    <name type="scientific">Ambrosia artemisiifolia</name>
    <name type="common">Common ragweed</name>
    <dbReference type="NCBI Taxonomy" id="4212"/>
    <lineage>
        <taxon>Eukaryota</taxon>
        <taxon>Viridiplantae</taxon>
        <taxon>Streptophyta</taxon>
        <taxon>Embryophyta</taxon>
        <taxon>Tracheophyta</taxon>
        <taxon>Spermatophyta</taxon>
        <taxon>Magnoliopsida</taxon>
        <taxon>eudicotyledons</taxon>
        <taxon>Gunneridae</taxon>
        <taxon>Pentapetalae</taxon>
        <taxon>asterids</taxon>
        <taxon>campanulids</taxon>
        <taxon>Asterales</taxon>
        <taxon>Asteraceae</taxon>
        <taxon>Asteroideae</taxon>
        <taxon>Heliantheae alliance</taxon>
        <taxon>Heliantheae</taxon>
        <taxon>Ambrosia</taxon>
    </lineage>
</organism>
<reference evidence="1" key="1">
    <citation type="submission" date="2022-06" db="EMBL/GenBank/DDBJ databases">
        <title>Uncovering the hologenomic basis of an extraordinary plant invasion.</title>
        <authorList>
            <person name="Bieker V.C."/>
            <person name="Martin M.D."/>
            <person name="Gilbert T."/>
            <person name="Hodgins K."/>
            <person name="Battlay P."/>
            <person name="Petersen B."/>
            <person name="Wilson J."/>
        </authorList>
    </citation>
    <scope>NUCLEOTIDE SEQUENCE</scope>
    <source>
        <strain evidence="1">AA19_3_7</strain>
        <tissue evidence="1">Leaf</tissue>
    </source>
</reference>
<keyword evidence="2" id="KW-1185">Reference proteome</keyword>
<comment type="caution">
    <text evidence="1">The sequence shown here is derived from an EMBL/GenBank/DDBJ whole genome shotgun (WGS) entry which is preliminary data.</text>
</comment>
<dbReference type="Proteomes" id="UP001206925">
    <property type="component" value="Unassembled WGS sequence"/>
</dbReference>
<sequence length="76" mass="8869">MLILVGGLHFKTDNFYQDSETGIFRTIATTFNESDATNKTHWYIGNSALRKDFGNNFLQLTTKRGRNQVRWVRRAE</sequence>
<name>A0AAD5GRW1_AMBAR</name>
<dbReference type="AlphaFoldDB" id="A0AAD5GRW1"/>
<accession>A0AAD5GRW1</accession>
<gene>
    <name evidence="1" type="ORF">M8C21_031131</name>
</gene>
<dbReference type="EMBL" id="JAMZMK010005996">
    <property type="protein sequence ID" value="KAI7751074.1"/>
    <property type="molecule type" value="Genomic_DNA"/>
</dbReference>
<proteinExistence type="predicted"/>
<evidence type="ECO:0000313" key="1">
    <source>
        <dbReference type="EMBL" id="KAI7751074.1"/>
    </source>
</evidence>
<evidence type="ECO:0000313" key="2">
    <source>
        <dbReference type="Proteomes" id="UP001206925"/>
    </source>
</evidence>
<protein>
    <submittedName>
        <fullName evidence="1">Uncharacterized protein</fullName>
    </submittedName>
</protein>